<evidence type="ECO:0000313" key="1">
    <source>
        <dbReference type="EMBL" id="KAJ8666108.1"/>
    </source>
</evidence>
<gene>
    <name evidence="1" type="ORF">QAD02_007770</name>
</gene>
<evidence type="ECO:0000313" key="2">
    <source>
        <dbReference type="Proteomes" id="UP001239111"/>
    </source>
</evidence>
<dbReference type="Proteomes" id="UP001239111">
    <property type="component" value="Chromosome 4"/>
</dbReference>
<comment type="caution">
    <text evidence="1">The sequence shown here is derived from an EMBL/GenBank/DDBJ whole genome shotgun (WGS) entry which is preliminary data.</text>
</comment>
<reference evidence="1" key="1">
    <citation type="submission" date="2023-04" db="EMBL/GenBank/DDBJ databases">
        <title>A chromosome-level genome assembly of the parasitoid wasp Eretmocerus hayati.</title>
        <authorList>
            <person name="Zhong Y."/>
            <person name="Liu S."/>
            <person name="Liu Y."/>
        </authorList>
    </citation>
    <scope>NUCLEOTIDE SEQUENCE</scope>
    <source>
        <strain evidence="1">ZJU_SS_LIU_2023</strain>
    </source>
</reference>
<name>A0ACC2N5V8_9HYME</name>
<proteinExistence type="predicted"/>
<organism evidence="1 2">
    <name type="scientific">Eretmocerus hayati</name>
    <dbReference type="NCBI Taxonomy" id="131215"/>
    <lineage>
        <taxon>Eukaryota</taxon>
        <taxon>Metazoa</taxon>
        <taxon>Ecdysozoa</taxon>
        <taxon>Arthropoda</taxon>
        <taxon>Hexapoda</taxon>
        <taxon>Insecta</taxon>
        <taxon>Pterygota</taxon>
        <taxon>Neoptera</taxon>
        <taxon>Endopterygota</taxon>
        <taxon>Hymenoptera</taxon>
        <taxon>Apocrita</taxon>
        <taxon>Proctotrupomorpha</taxon>
        <taxon>Chalcidoidea</taxon>
        <taxon>Aphelinidae</taxon>
        <taxon>Aphelininae</taxon>
        <taxon>Eretmocerus</taxon>
    </lineage>
</organism>
<keyword evidence="2" id="KW-1185">Reference proteome</keyword>
<protein>
    <submittedName>
        <fullName evidence="1">Uncharacterized protein</fullName>
    </submittedName>
</protein>
<dbReference type="EMBL" id="CM056744">
    <property type="protein sequence ID" value="KAJ8666108.1"/>
    <property type="molecule type" value="Genomic_DNA"/>
</dbReference>
<accession>A0ACC2N5V8</accession>
<sequence length="160" mass="18505">MAKINKTKNNSANSKRKSAKHNGQHPFHNKNEMPKQVKKSKKKPTYAYTSDQVQEALNAMVEIDDLEELGCLSLKRLPEMDSTRCDLHPEFVDYMCAAHNVHKLQIWSMKNRKRVQSPSSDDDGEDEVDSTSEYVEMGRSKTMYDCCPVANRENYLHMYD</sequence>